<name>A0A0C1FFA8_9FLAO</name>
<proteinExistence type="predicted"/>
<dbReference type="EMBL" id="JSYL01000001">
    <property type="protein sequence ID" value="KIA90498.1"/>
    <property type="molecule type" value="Genomic_DNA"/>
</dbReference>
<dbReference type="Proteomes" id="UP000031473">
    <property type="component" value="Unassembled WGS sequence"/>
</dbReference>
<dbReference type="STRING" id="266749.SAMN05421876_101328"/>
<dbReference type="OrthoDB" id="838358at2"/>
<evidence type="ECO:0000313" key="2">
    <source>
        <dbReference type="Proteomes" id="UP000031473"/>
    </source>
</evidence>
<gene>
    <name evidence="1" type="ORF">OA86_01015</name>
</gene>
<comment type="caution">
    <text evidence="1">The sequence shown here is derived from an EMBL/GenBank/DDBJ whole genome shotgun (WGS) entry which is preliminary data.</text>
</comment>
<protein>
    <submittedName>
        <fullName evidence="1">Uncharacterized protein</fullName>
    </submittedName>
</protein>
<accession>A0A0C1FFA8</accession>
<reference evidence="1 2" key="1">
    <citation type="submission" date="2014-10" db="EMBL/GenBank/DDBJ databases">
        <title>Kaistella jeonii genome.</title>
        <authorList>
            <person name="Clayton J.T."/>
            <person name="Newman J.D."/>
        </authorList>
    </citation>
    <scope>NUCLEOTIDE SEQUENCE [LARGE SCALE GENOMIC DNA]</scope>
    <source>
        <strain evidence="1 2">DSM 17048</strain>
    </source>
</reference>
<evidence type="ECO:0000313" key="1">
    <source>
        <dbReference type="EMBL" id="KIA90498.1"/>
    </source>
</evidence>
<dbReference type="AlphaFoldDB" id="A0A0C1FFA8"/>
<keyword evidence="2" id="KW-1185">Reference proteome</keyword>
<sequence>MKRTCKILISSKDRSRAIYIDELNKEEILNFIRQDERHRKKFKYISDLILSNTKNTELYDKEDINKFCKDVTAMKFFKGQENARIYCKEMKSDKGVFIVVAGILHSRKKSQKNSSKEKTLINKLGKYEYEV</sequence>
<dbReference type="RefSeq" id="WP_039347443.1">
    <property type="nucleotide sequence ID" value="NZ_FOLA01000001.1"/>
</dbReference>
<organism evidence="1 2">
    <name type="scientific">Kaistella jeonii</name>
    <dbReference type="NCBI Taxonomy" id="266749"/>
    <lineage>
        <taxon>Bacteria</taxon>
        <taxon>Pseudomonadati</taxon>
        <taxon>Bacteroidota</taxon>
        <taxon>Flavobacteriia</taxon>
        <taxon>Flavobacteriales</taxon>
        <taxon>Weeksellaceae</taxon>
        <taxon>Chryseobacterium group</taxon>
        <taxon>Kaistella</taxon>
    </lineage>
</organism>